<organism evidence="4 5">
    <name type="scientific">Coccomyxa viridis</name>
    <dbReference type="NCBI Taxonomy" id="1274662"/>
    <lineage>
        <taxon>Eukaryota</taxon>
        <taxon>Viridiplantae</taxon>
        <taxon>Chlorophyta</taxon>
        <taxon>core chlorophytes</taxon>
        <taxon>Trebouxiophyceae</taxon>
        <taxon>Trebouxiophyceae incertae sedis</taxon>
        <taxon>Coccomyxaceae</taxon>
        <taxon>Coccomyxa</taxon>
    </lineage>
</organism>
<dbReference type="CDD" id="cd00609">
    <property type="entry name" value="AAT_like"/>
    <property type="match status" value="1"/>
</dbReference>
<dbReference type="InterPro" id="IPR015424">
    <property type="entry name" value="PyrdxlP-dep_Trfase"/>
</dbReference>
<proteinExistence type="inferred from homology"/>
<dbReference type="PANTHER" id="PTHR43510">
    <property type="entry name" value="AMINOTRANSFERASE FUNCTION, HYPOTHETICAL (EUROFUNG)"/>
    <property type="match status" value="1"/>
</dbReference>
<comment type="caution">
    <text evidence="4">The sequence shown here is derived from an EMBL/GenBank/DDBJ whole genome shotgun (WGS) entry which is preliminary data.</text>
</comment>
<dbReference type="PROSITE" id="PS00105">
    <property type="entry name" value="AA_TRANSFER_CLASS_1"/>
    <property type="match status" value="1"/>
</dbReference>
<dbReference type="PANTHER" id="PTHR43510:SF1">
    <property type="entry name" value="AMINOTRANSFERASE FUNCTION, HYPOTHETICAL (EUROFUNG)"/>
    <property type="match status" value="1"/>
</dbReference>
<name>A0ABP1FQG4_9CHLO</name>
<dbReference type="InterPro" id="IPR015421">
    <property type="entry name" value="PyrdxlP-dep_Trfase_major"/>
</dbReference>
<evidence type="ECO:0000256" key="2">
    <source>
        <dbReference type="ARBA" id="ARBA00022898"/>
    </source>
</evidence>
<dbReference type="SUPFAM" id="SSF53383">
    <property type="entry name" value="PLP-dependent transferases"/>
    <property type="match status" value="1"/>
</dbReference>
<dbReference type="Gene3D" id="3.40.640.10">
    <property type="entry name" value="Type I PLP-dependent aspartate aminotransferase-like (Major domain)"/>
    <property type="match status" value="1"/>
</dbReference>
<dbReference type="InterPro" id="IPR015422">
    <property type="entry name" value="PyrdxlP-dep_Trfase_small"/>
</dbReference>
<evidence type="ECO:0000313" key="4">
    <source>
        <dbReference type="EMBL" id="CAL5222183.1"/>
    </source>
</evidence>
<evidence type="ECO:0000256" key="1">
    <source>
        <dbReference type="ARBA" id="ARBA00007441"/>
    </source>
</evidence>
<dbReference type="Gene3D" id="3.90.1150.10">
    <property type="entry name" value="Aspartate Aminotransferase, domain 1"/>
    <property type="match status" value="1"/>
</dbReference>
<keyword evidence="2" id="KW-0663">Pyridoxal phosphate</keyword>
<accession>A0ABP1FQG4</accession>
<keyword evidence="5" id="KW-1185">Reference proteome</keyword>
<gene>
    <name evidence="4" type="primary">g4510</name>
    <name evidence="4" type="ORF">VP750_LOCUS3842</name>
</gene>
<protein>
    <submittedName>
        <fullName evidence="4">G4510 protein</fullName>
    </submittedName>
</protein>
<dbReference type="InterPro" id="IPR004839">
    <property type="entry name" value="Aminotransferase_I/II_large"/>
</dbReference>
<dbReference type="Pfam" id="PF00155">
    <property type="entry name" value="Aminotran_1_2"/>
    <property type="match status" value="1"/>
</dbReference>
<evidence type="ECO:0000259" key="3">
    <source>
        <dbReference type="Pfam" id="PF00155"/>
    </source>
</evidence>
<feature type="domain" description="Aminotransferase class I/classII large" evidence="3">
    <location>
        <begin position="66"/>
        <end position="369"/>
    </location>
</feature>
<dbReference type="Proteomes" id="UP001497392">
    <property type="component" value="Unassembled WGS sequence"/>
</dbReference>
<evidence type="ECO:0000313" key="5">
    <source>
        <dbReference type="Proteomes" id="UP001497392"/>
    </source>
</evidence>
<dbReference type="InterPro" id="IPR004838">
    <property type="entry name" value="NHTrfase_class1_PyrdxlP-BS"/>
</dbReference>
<comment type="similarity">
    <text evidence="1">Belongs to the class-I pyridoxal-phosphate-dependent aminotransferase family.</text>
</comment>
<sequence length="392" mass="43767">MEACNGHKSEDSHQIKEFKLERFFAKYELTSPYALCSSDCEPLSMSEALDLADEECKQMWDQLGLAYTDPQGALPLRQEICKLYKTVSTEDVIVAAPQELISMAFHAMLRPGDHVVSMFPGYQSLYEIARHIGCDVSFWEPEVQKDGGFVFEVQQLSKLVTSKTRAVVVNFPHNPTGALASKADWEQIVQLCKQSKAYLFSDEMYRLLERDSESRLPAAVDAYERGVSLSGMSKAFGMPGIRIGWLALKDAKLMRSLQQLHDYSTICSSAPSEVLALIGLRAAKTLVQRNLDIIEANVAHFRAFCERHSDVMAFAAPTAGSIAFARLLTGEPIEAFCVRLVEEAGVLLLPATVYDHQPSIENASFRVGLGRRNMPECLRVLEGFLKKDRQRS</sequence>
<reference evidence="4 5" key="1">
    <citation type="submission" date="2024-06" db="EMBL/GenBank/DDBJ databases">
        <authorList>
            <person name="Kraege A."/>
            <person name="Thomma B."/>
        </authorList>
    </citation>
    <scope>NUCLEOTIDE SEQUENCE [LARGE SCALE GENOMIC DNA]</scope>
</reference>
<dbReference type="EMBL" id="CAXHTA020000006">
    <property type="protein sequence ID" value="CAL5222183.1"/>
    <property type="molecule type" value="Genomic_DNA"/>
</dbReference>